<organism evidence="1 2">
    <name type="scientific">Melastoma candidum</name>
    <dbReference type="NCBI Taxonomy" id="119954"/>
    <lineage>
        <taxon>Eukaryota</taxon>
        <taxon>Viridiplantae</taxon>
        <taxon>Streptophyta</taxon>
        <taxon>Embryophyta</taxon>
        <taxon>Tracheophyta</taxon>
        <taxon>Spermatophyta</taxon>
        <taxon>Magnoliopsida</taxon>
        <taxon>eudicotyledons</taxon>
        <taxon>Gunneridae</taxon>
        <taxon>Pentapetalae</taxon>
        <taxon>rosids</taxon>
        <taxon>malvids</taxon>
        <taxon>Myrtales</taxon>
        <taxon>Melastomataceae</taxon>
        <taxon>Melastomatoideae</taxon>
        <taxon>Melastomateae</taxon>
        <taxon>Melastoma</taxon>
    </lineage>
</organism>
<protein>
    <submittedName>
        <fullName evidence="1">Uncharacterized protein</fullName>
    </submittedName>
</protein>
<reference evidence="2" key="1">
    <citation type="journal article" date="2023" name="Front. Plant Sci.">
        <title>Chromosomal-level genome assembly of Melastoma candidum provides insights into trichome evolution.</title>
        <authorList>
            <person name="Zhong Y."/>
            <person name="Wu W."/>
            <person name="Sun C."/>
            <person name="Zou P."/>
            <person name="Liu Y."/>
            <person name="Dai S."/>
            <person name="Zhou R."/>
        </authorList>
    </citation>
    <scope>NUCLEOTIDE SEQUENCE [LARGE SCALE GENOMIC DNA]</scope>
</reference>
<gene>
    <name evidence="1" type="ORF">MLD38_009092</name>
</gene>
<keyword evidence="2" id="KW-1185">Reference proteome</keyword>
<comment type="caution">
    <text evidence="1">The sequence shown here is derived from an EMBL/GenBank/DDBJ whole genome shotgun (WGS) entry which is preliminary data.</text>
</comment>
<name>A0ACB9RZH6_9MYRT</name>
<accession>A0ACB9RZH6</accession>
<dbReference type="Proteomes" id="UP001057402">
    <property type="component" value="Chromosome 3"/>
</dbReference>
<dbReference type="EMBL" id="CM042882">
    <property type="protein sequence ID" value="KAI4383226.1"/>
    <property type="molecule type" value="Genomic_DNA"/>
</dbReference>
<evidence type="ECO:0000313" key="1">
    <source>
        <dbReference type="EMBL" id="KAI4383226.1"/>
    </source>
</evidence>
<evidence type="ECO:0000313" key="2">
    <source>
        <dbReference type="Proteomes" id="UP001057402"/>
    </source>
</evidence>
<sequence length="255" mass="26899">MKALLVVFGVLFCFPLANAKTAALAPSPDSFSPTPAPAPGPDYVNLTDLLSVAGPFHKFLNYLVSTKVIDTFQNQANNTEEGITIFVPKDGAFSFQKNPSLANLTDDQLKSLLLFHGLPHYYTLADFAQLSQSSPVSTFAGGSYSINFTDDSGTVHLSSGWTHTKISSSVHSTDPVAVYQINRVLLPEAIYGTDIPPTPAPAPAPDISPTADTPSGTTEAAGSTASSSKNNASSELIGLRNKWLLGAFVGLLLLI</sequence>
<proteinExistence type="predicted"/>